<name>A0A818JMT4_9BILA</name>
<dbReference type="SUPFAM" id="SSF56672">
    <property type="entry name" value="DNA/RNA polymerases"/>
    <property type="match status" value="1"/>
</dbReference>
<dbReference type="InterPro" id="IPR043502">
    <property type="entry name" value="DNA/RNA_pol_sf"/>
</dbReference>
<dbReference type="PANTHER" id="PTHR19446">
    <property type="entry name" value="REVERSE TRANSCRIPTASES"/>
    <property type="match status" value="1"/>
</dbReference>
<dbReference type="Proteomes" id="UP000663838">
    <property type="component" value="Unassembled WGS sequence"/>
</dbReference>
<evidence type="ECO:0000313" key="2">
    <source>
        <dbReference type="EMBL" id="CAF3542565.1"/>
    </source>
</evidence>
<dbReference type="AlphaFoldDB" id="A0A818JMT4"/>
<feature type="domain" description="Reverse transcriptase" evidence="1">
    <location>
        <begin position="344"/>
        <end position="607"/>
    </location>
</feature>
<gene>
    <name evidence="2" type="ORF">KIK155_LOCUS18020</name>
    <name evidence="3" type="ORF">TOA249_LOCUS24559</name>
</gene>
<evidence type="ECO:0000259" key="1">
    <source>
        <dbReference type="PROSITE" id="PS50878"/>
    </source>
</evidence>
<evidence type="ECO:0000313" key="3">
    <source>
        <dbReference type="EMBL" id="CAF4820614.1"/>
    </source>
</evidence>
<dbReference type="EMBL" id="CAJNYV010003188">
    <property type="protein sequence ID" value="CAF3542565.1"/>
    <property type="molecule type" value="Genomic_DNA"/>
</dbReference>
<protein>
    <recommendedName>
        <fullName evidence="1">Reverse transcriptase domain-containing protein</fullName>
    </recommendedName>
</protein>
<dbReference type="Pfam" id="PF00078">
    <property type="entry name" value="RVT_1"/>
    <property type="match status" value="1"/>
</dbReference>
<accession>A0A818JMT4</accession>
<sequence length="771" mass="88750">MGNALSSLINRGKLQVLGPPLPTLIRHNSKTTPDICICNKRAVHNYHIAVGEANVSDHLPIIFTLSSSPIQIPIKERLQSTKINWDIFKETLDTLPQNYNLNTSTEIDNATNTLLSKLSDALKASTPIIRYRPIPYIKTSPKSRMIQTIMNNIIHFCHQFNTNINLYKHYNALRLQLHHELNILHVKHWQTLLNELENKENKTPKQFWDNINAFRGKRKEIKITLKDNNNHLVTEALEITNIFTTKLASIHSGNDEPEDDFDDDHIEHINNLIHTLEPQLIPYSHSDPNRLNIMDISRPITLNDLSKAIQASKNTAPGPSGIRKMHLQNLTDSTKQKIIDIFNASLSMGYYPKPFKNSTILMIPKKHPAPTPSDYRPISLLEVTGKLFERILNNRLLTFLIINNLMNPNQFGFRPGRSAEMALALITETIAQHKSQNHQVSVVQRDISHAFDTIWHDGLKYKLSNLNLPSPFLRLLCSYLTDRTGRVTLHGTHGPSFPIRAGVPQGGVLAPTLFIQYTADIPNDHHYSHNISYADDETQVVFTNNKNLRHLTHNLQYATEQITQYERKWKLKTNIRKFKTIKIGNMKRLPYHILGHRQEHSFSGKTLGLNINTYGYKTHIKQKKGHSLTALSPLYRFNNCSQKFKKQLYTTLIRPILEYPIVPNHCLSKTLQHQIQITQNQAVKFITGQKYQQNGNTSRTLHKICNLETLNTRLHDRAAKLWHKIDKANIQIYEEHIKTFDYASHRPKKDFPFSLPQATSPCPRPIYIFKD</sequence>
<dbReference type="SUPFAM" id="SSF56219">
    <property type="entry name" value="DNase I-like"/>
    <property type="match status" value="1"/>
</dbReference>
<dbReference type="InterPro" id="IPR036691">
    <property type="entry name" value="Endo/exonu/phosph_ase_sf"/>
</dbReference>
<dbReference type="EMBL" id="CAJOBS010002522">
    <property type="protein sequence ID" value="CAF4820614.1"/>
    <property type="molecule type" value="Genomic_DNA"/>
</dbReference>
<evidence type="ECO:0000313" key="4">
    <source>
        <dbReference type="Proteomes" id="UP000663865"/>
    </source>
</evidence>
<dbReference type="CDD" id="cd01650">
    <property type="entry name" value="RT_nLTR_like"/>
    <property type="match status" value="1"/>
</dbReference>
<dbReference type="Proteomes" id="UP000663865">
    <property type="component" value="Unassembled WGS sequence"/>
</dbReference>
<organism evidence="2 4">
    <name type="scientific">Rotaria socialis</name>
    <dbReference type="NCBI Taxonomy" id="392032"/>
    <lineage>
        <taxon>Eukaryota</taxon>
        <taxon>Metazoa</taxon>
        <taxon>Spiralia</taxon>
        <taxon>Gnathifera</taxon>
        <taxon>Rotifera</taxon>
        <taxon>Eurotatoria</taxon>
        <taxon>Bdelloidea</taxon>
        <taxon>Philodinida</taxon>
        <taxon>Philodinidae</taxon>
        <taxon>Rotaria</taxon>
    </lineage>
</organism>
<reference evidence="2" key="1">
    <citation type="submission" date="2021-02" db="EMBL/GenBank/DDBJ databases">
        <authorList>
            <person name="Nowell W R."/>
        </authorList>
    </citation>
    <scope>NUCLEOTIDE SEQUENCE</scope>
</reference>
<proteinExistence type="predicted"/>
<dbReference type="InterPro" id="IPR000477">
    <property type="entry name" value="RT_dom"/>
</dbReference>
<dbReference type="PROSITE" id="PS50878">
    <property type="entry name" value="RT_POL"/>
    <property type="match status" value="1"/>
</dbReference>
<comment type="caution">
    <text evidence="2">The sequence shown here is derived from an EMBL/GenBank/DDBJ whole genome shotgun (WGS) entry which is preliminary data.</text>
</comment>